<accession>A0A1C7NLS1</accession>
<evidence type="ECO:0000313" key="2">
    <source>
        <dbReference type="EMBL" id="OBZ90101.1"/>
    </source>
</evidence>
<name>A0A1C7NLS1_9FUNG</name>
<organism evidence="2 3">
    <name type="scientific">Choanephora cucurbitarum</name>
    <dbReference type="NCBI Taxonomy" id="101091"/>
    <lineage>
        <taxon>Eukaryota</taxon>
        <taxon>Fungi</taxon>
        <taxon>Fungi incertae sedis</taxon>
        <taxon>Mucoromycota</taxon>
        <taxon>Mucoromycotina</taxon>
        <taxon>Mucoromycetes</taxon>
        <taxon>Mucorales</taxon>
        <taxon>Mucorineae</taxon>
        <taxon>Choanephoraceae</taxon>
        <taxon>Choanephoroideae</taxon>
        <taxon>Choanephora</taxon>
    </lineage>
</organism>
<protein>
    <submittedName>
        <fullName evidence="2">Actin-binding protein F</fullName>
    </submittedName>
</protein>
<dbReference type="OrthoDB" id="17798at2759"/>
<dbReference type="Proteomes" id="UP000093000">
    <property type="component" value="Unassembled WGS sequence"/>
</dbReference>
<sequence>MPSVSSLKRAFAMASTVEERELALKKHATSNTDDELYFQGLIILQKLHIEMMKQVGPSKLRDPSQTEKGLIAQMEKHLTLLSSSSFNPKRFDELNARFHLLVYPLEADKTIKFLKKELKIQSLNTFPEGVPNHSSTSVTPNQVSTAPSMLDPQLINGKMLLRKNLISSLHNQDSIQPTAFFEFSSIWDELSDKTKTRLLSEITRLPFEHVFDDKIIAFLTDCFKDAPLIAEVLSEKISFKTFTIEKMNRLMQTLPRITFLVNSFTNEYLLKLAPEDCPNLCNNSIWDDDQNVLKNYLDRLKAFANGLPDFYRPLKLMIAFHQLRVDIVRRDFSEDRFLRFISLNTNMPSDFSVSSQFSGLSTKQSSQAQPKTVEPSKLRVPILGPCDISAKNRDAVVKEYLIGLIEQNKLTKTVEDLGAHLDYTNFIKPLYAYVMITSSRTVNNEWVQMLGASSYEQLIEKKMVTFAPQTLHRLVKRKPLDPIVLSVRTKNIDRLSVRVYEIESENYARLSLRNPKAKDQIELEGILPTFEESIDFSNEPSLTIKTTTFTFGGQEGIASDVFKGRGIWVIEFVGGENQCRTIVQKGYLRHVIQETVAGHVLRIIDEENTVVKRAKVWYNNRYYESDESSNITIPYLPSDKEEQSSRIVLISSDDGFSESVAFTHAKENLMLETNFYVNSEMVYPNKKASVVVLPRLTLNGNSVPLSLLEDPSLTIDIGSSDSAKHSITCQNVGKDLKAIYYEFMVPDQLHILNLHFKARARKMDNTFESFHSEHIINYHSASDASGLPPSVHLTKSKEGRYLLHAFGKNGEIKNDCEISLRFKHTFLKEMICVPMKTNAEGYIDLGELKDICYFEHFSAHATYKQWKIQSTEDAVLPENLIVPAHTEFKIAYASNQTRPDCALYRLGYNSVLVDNMSKHIKKDISCLEIKGLPAGNYMLYLHRADGEIKKISCKIVDDQVKMEGRLWTGWIVNKKYFGKYDTDIVRKPLIISEIKLDDEKIDVHVKNNSAKTYIVATVSTFLPTSQDSLKYKLLSDRRLNIPTLQTAEFLNTQSVFLSDRRISDEYQYILNRSKSEKWAGSNLTKPSLLLYPKKTRDTLTNAKYLCTGHTLVSTAVDNTKQPSFNFNTKLSRKKPDTAQRFAAFAKMAYTNDYTNSIDASLAFLSSNLSTVVIAIDRDSNIATFDRNQLGVGGRLLQIVAISGDQLVAKQVDLTHDHTFHTKDLRQPVSANKRLIMAKAIKELMPAEALTLNTHDFAIIDSFEKLFDTIKVISSAGRMLIDEFEFLRSWPTFSLEKKLKTHEEKVCHELNLWLKKKDPQFFNAYVKPVIKNKVRKSFMDSYLLDEDLTPYCRDLYHFEKLNVVEKALLASTQPNQTLQATLRSFKDNLDDKQHNYQFDSIFESVLAGNNHSNTSTDDVGFNDNPPIPEASVFQVAAMEAPTSRSLFGSSAPIAIGSSSSAGFGSSSSSGLFGSKWAGSASSPVADAKEEEDISYTMSSENTSEEANFDGDGADDEALLELRKRSLQTSKKVYSFVEKTSEWKDAEYYDDNATFQLKQFWVDYLEYVHNNAPCFLPESFIYTLDSIQEIFYVLSLVDLPFASQVDWKVGSTDLGRDNSSSDFGVNICTYCHPVIVFYRTLVPCEQKEDSNHKDLILAQEFFVSDNSTTFYSEERVKIDPSTQNFSPQIEYGQHLTITNISSKPLDCQVTFQIPTGAVPVQMSSYCKSQAIRIEAYSTWHQVASIFYFPTHGEYASVPITVASASGDVFLGALESVIMHVIGDTESMLDHKDTTNPISMSWPSLATRGSDESVLTYLESYRKLNKLDLELVGWRMSDRKFAGQVFDILASRQYYCRSLAVYGVQHHFDDVIRDLIQFSGTDIMNNLGAVFESPLITKNEFGGSNLFILDYYPLLNARAHPFQSNAHEILNQEFYEQYDTFLEYLSLKNTPLTVPDLVMLTIYLLLQDHIGEAQVVLSQISSSSDQNIDCQVQIDYLNAYLKTRIPIVNGQHQMQLLDLQFIKDISQKYKNFGSLKWRKMFSGLLNFVREVEQGELMFSAEDSSNMSIQPESLLEFSIDHLQKKLVVQYANIDTIDVKFYEMNIEAMFSSNPFMGVNSHSSKLETSFTWTKPNRSVTVELPKQSEATASMDQDSFDIIGAGQTGFLQTTEVPFENINKNLFIEIAGGNIKRYQVHFANKMHVHVSESFGVVRVMSQETKRPLAGAYVKVYIRLKQWGGVQFWKDGYTGLNGVFDYISVTSGNVLIGNQQLDLKTIMHDKVDKLSILVLSEEEGAIVKEVYPPYGI</sequence>
<dbReference type="STRING" id="101091.A0A1C7NLS1"/>
<feature type="region of interest" description="Disordered" evidence="1">
    <location>
        <begin position="1482"/>
        <end position="1510"/>
    </location>
</feature>
<gene>
    <name evidence="2" type="primary">abpF</name>
    <name evidence="2" type="ORF">A0J61_01870</name>
</gene>
<evidence type="ECO:0000256" key="1">
    <source>
        <dbReference type="SAM" id="MobiDB-lite"/>
    </source>
</evidence>
<reference evidence="2 3" key="1">
    <citation type="submission" date="2016-03" db="EMBL/GenBank/DDBJ databases">
        <title>Choanephora cucurbitarum.</title>
        <authorList>
            <person name="Min B."/>
            <person name="Park H."/>
            <person name="Park J.-H."/>
            <person name="Shin H.-D."/>
            <person name="Choi I.-G."/>
        </authorList>
    </citation>
    <scope>NUCLEOTIDE SEQUENCE [LARGE SCALE GENOMIC DNA]</scope>
    <source>
        <strain evidence="2 3">KUS-F28377</strain>
    </source>
</reference>
<dbReference type="EMBL" id="LUGH01000064">
    <property type="protein sequence ID" value="OBZ90101.1"/>
    <property type="molecule type" value="Genomic_DNA"/>
</dbReference>
<dbReference type="InParanoid" id="A0A1C7NLS1"/>
<keyword evidence="3" id="KW-1185">Reference proteome</keyword>
<proteinExistence type="predicted"/>
<comment type="caution">
    <text evidence="2">The sequence shown here is derived from an EMBL/GenBank/DDBJ whole genome shotgun (WGS) entry which is preliminary data.</text>
</comment>
<evidence type="ECO:0000313" key="3">
    <source>
        <dbReference type="Proteomes" id="UP000093000"/>
    </source>
</evidence>
<feature type="compositionally biased region" description="Acidic residues" evidence="1">
    <location>
        <begin position="1501"/>
        <end position="1510"/>
    </location>
</feature>